<evidence type="ECO:0000313" key="3">
    <source>
        <dbReference type="Proteomes" id="UP000236569"/>
    </source>
</evidence>
<sequence length="125" mass="13046">MDELLRRWAELEPGALGEPAGGRRSGGGLEGAPVPVSPGEADEPAGQGRLLHALWDVIEARGWRWVMLFAPDGEAAPPYLARVSAREAGEGQTRRGRTPGHALLAAYVALLERQSGNGSRAGGGA</sequence>
<name>A0A2I9CXD6_9DEIO</name>
<dbReference type="AlphaFoldDB" id="A0A2I9CXD6"/>
<dbReference type="Proteomes" id="UP000236569">
    <property type="component" value="Unassembled WGS sequence"/>
</dbReference>
<keyword evidence="3" id="KW-1185">Reference proteome</keyword>
<proteinExistence type="predicted"/>
<evidence type="ECO:0000313" key="2">
    <source>
        <dbReference type="EMBL" id="GBF06733.1"/>
    </source>
</evidence>
<organism evidence="2 3">
    <name type="scientific">Deinococcus aerius</name>
    <dbReference type="NCBI Taxonomy" id="200253"/>
    <lineage>
        <taxon>Bacteria</taxon>
        <taxon>Thermotogati</taxon>
        <taxon>Deinococcota</taxon>
        <taxon>Deinococci</taxon>
        <taxon>Deinococcales</taxon>
        <taxon>Deinococcaceae</taxon>
        <taxon>Deinococcus</taxon>
    </lineage>
</organism>
<dbReference type="RefSeq" id="WP_103130084.1">
    <property type="nucleotide sequence ID" value="NZ_BFAG01000010.1"/>
</dbReference>
<protein>
    <submittedName>
        <fullName evidence="2">Uncharacterized protein</fullName>
    </submittedName>
</protein>
<comment type="caution">
    <text evidence="2">The sequence shown here is derived from an EMBL/GenBank/DDBJ whole genome shotgun (WGS) entry which is preliminary data.</text>
</comment>
<feature type="compositionally biased region" description="Gly residues" evidence="1">
    <location>
        <begin position="19"/>
        <end position="30"/>
    </location>
</feature>
<accession>A0A2I9CXD6</accession>
<feature type="region of interest" description="Disordered" evidence="1">
    <location>
        <begin position="10"/>
        <end position="45"/>
    </location>
</feature>
<dbReference type="OrthoDB" id="9840521at2"/>
<gene>
    <name evidence="2" type="ORF">DAERI_100096</name>
</gene>
<reference evidence="3" key="1">
    <citation type="submission" date="2018-01" db="EMBL/GenBank/DDBJ databases">
        <title>Draft Genome Sequence of the Radioresistant Bacterium Deinococcus aerius TR0125, Isolated from the Higher Atmosphere above Japan.</title>
        <authorList>
            <person name="Satoh K."/>
            <person name="Arai H."/>
            <person name="Sanzen T."/>
            <person name="Kawaguchi Y."/>
            <person name="Hayashi H."/>
            <person name="Yokobori S."/>
            <person name="Yamagishi A."/>
            <person name="Oono Y."/>
            <person name="Narumi I."/>
        </authorList>
    </citation>
    <scope>NUCLEOTIDE SEQUENCE [LARGE SCALE GENOMIC DNA]</scope>
    <source>
        <strain evidence="3">TR0125</strain>
    </source>
</reference>
<evidence type="ECO:0000256" key="1">
    <source>
        <dbReference type="SAM" id="MobiDB-lite"/>
    </source>
</evidence>
<dbReference type="EMBL" id="BFAG01000010">
    <property type="protein sequence ID" value="GBF06733.1"/>
    <property type="molecule type" value="Genomic_DNA"/>
</dbReference>